<dbReference type="SUPFAM" id="SSF48452">
    <property type="entry name" value="TPR-like"/>
    <property type="match status" value="1"/>
</dbReference>
<dbReference type="InterPro" id="IPR019734">
    <property type="entry name" value="TPR_rpt"/>
</dbReference>
<reference evidence="3 4" key="1">
    <citation type="journal article" date="2024" name="Nat. Commun.">
        <title>Phylogenomics reveals the evolutionary origins of lichenization in chlorophyte algae.</title>
        <authorList>
            <person name="Puginier C."/>
            <person name="Libourel C."/>
            <person name="Otte J."/>
            <person name="Skaloud P."/>
            <person name="Haon M."/>
            <person name="Grisel S."/>
            <person name="Petersen M."/>
            <person name="Berrin J.G."/>
            <person name="Delaux P.M."/>
            <person name="Dal Grande F."/>
            <person name="Keller J."/>
        </authorList>
    </citation>
    <scope>NUCLEOTIDE SEQUENCE [LARGE SCALE GENOMIC DNA]</scope>
    <source>
        <strain evidence="3 4">SAG 2036</strain>
    </source>
</reference>
<dbReference type="Gene3D" id="1.25.40.10">
    <property type="entry name" value="Tetratricopeptide repeat domain"/>
    <property type="match status" value="1"/>
</dbReference>
<organism evidence="3 4">
    <name type="scientific">Symbiochloris irregularis</name>
    <dbReference type="NCBI Taxonomy" id="706552"/>
    <lineage>
        <taxon>Eukaryota</taxon>
        <taxon>Viridiplantae</taxon>
        <taxon>Chlorophyta</taxon>
        <taxon>core chlorophytes</taxon>
        <taxon>Trebouxiophyceae</taxon>
        <taxon>Trebouxiales</taxon>
        <taxon>Trebouxiaceae</taxon>
        <taxon>Symbiochloris</taxon>
    </lineage>
</organism>
<comment type="caution">
    <text evidence="3">The sequence shown here is derived from an EMBL/GenBank/DDBJ whole genome shotgun (WGS) entry which is preliminary data.</text>
</comment>
<evidence type="ECO:0000313" key="4">
    <source>
        <dbReference type="Proteomes" id="UP001465755"/>
    </source>
</evidence>
<evidence type="ECO:0000313" key="3">
    <source>
        <dbReference type="EMBL" id="KAK9793717.1"/>
    </source>
</evidence>
<feature type="compositionally biased region" description="Polar residues" evidence="2">
    <location>
        <begin position="176"/>
        <end position="205"/>
    </location>
</feature>
<proteinExistence type="predicted"/>
<dbReference type="PROSITE" id="PS50293">
    <property type="entry name" value="TPR_REGION"/>
    <property type="match status" value="1"/>
</dbReference>
<dbReference type="SMART" id="SM00028">
    <property type="entry name" value="TPR"/>
    <property type="match status" value="4"/>
</dbReference>
<dbReference type="PROSITE" id="PS50005">
    <property type="entry name" value="TPR"/>
    <property type="match status" value="1"/>
</dbReference>
<dbReference type="InterPro" id="IPR043376">
    <property type="entry name" value="NPG1-like"/>
</dbReference>
<dbReference type="PANTHER" id="PTHR44102">
    <property type="entry name" value="PROTEIN NPG1"/>
    <property type="match status" value="1"/>
</dbReference>
<gene>
    <name evidence="3" type="ORF">WJX73_009298</name>
</gene>
<protein>
    <submittedName>
        <fullName evidence="3">Uncharacterized protein</fullName>
    </submittedName>
</protein>
<evidence type="ECO:0000256" key="1">
    <source>
        <dbReference type="PROSITE-ProRule" id="PRU00339"/>
    </source>
</evidence>
<feature type="repeat" description="TPR" evidence="1">
    <location>
        <begin position="333"/>
        <end position="366"/>
    </location>
</feature>
<dbReference type="AlphaFoldDB" id="A0AAW1NU15"/>
<dbReference type="Pfam" id="PF13176">
    <property type="entry name" value="TPR_7"/>
    <property type="match status" value="1"/>
</dbReference>
<dbReference type="Proteomes" id="UP001465755">
    <property type="component" value="Unassembled WGS sequence"/>
</dbReference>
<evidence type="ECO:0000256" key="2">
    <source>
        <dbReference type="SAM" id="MobiDB-lite"/>
    </source>
</evidence>
<sequence length="483" mass="51134">MAEAPRSTGHEGERYTWLEPFTTAALPKMTALLAGAQHHGKLDGVLFKTPLSSFEGFEDPLRLTQELLKTGHAKHADNVVSAALEQGPQDTGAMLLKAMACLQASDMAIGRDTAPALEAVKWARRALRKALQTAASSDHIAALRLTLAQALQSSANSSPGIPLAQQEQYSDVISRNTDDVTSPRASSPGADSSVTNGSPTATDDVSTPVGRELAGGARVSSPLDAAMEGLPQVDSGQMGDLVWALLALILTAERHLDLAMQSLEQGLALAAEQHVGLLMKIKGRLQVAQGDVEGGLKTLAWVLKRVQGGQEAASALTPSLGPEQLSAWDNQVMEAWLELARVYLTSGDVDKAVQCHKEAMALTPEGRAVMIMQAGLHQVAGDQAAAMAVLNKALVTWPGLPRASTMLGNALLSQGDPYSLTLAEGYFRDVLRQSPYNHRAWAGLGQVLSQRRQLAEASRCCQAAAELASTEPLLPFSSMPLVP</sequence>
<accession>A0AAW1NU15</accession>
<name>A0AAW1NU15_9CHLO</name>
<dbReference type="Pfam" id="PF13432">
    <property type="entry name" value="TPR_16"/>
    <property type="match status" value="1"/>
</dbReference>
<keyword evidence="1" id="KW-0802">TPR repeat</keyword>
<dbReference type="PANTHER" id="PTHR44102:SF5">
    <property type="entry name" value="PROTEIN NPG1"/>
    <property type="match status" value="1"/>
</dbReference>
<feature type="region of interest" description="Disordered" evidence="2">
    <location>
        <begin position="176"/>
        <end position="212"/>
    </location>
</feature>
<keyword evidence="4" id="KW-1185">Reference proteome</keyword>
<dbReference type="InterPro" id="IPR011990">
    <property type="entry name" value="TPR-like_helical_dom_sf"/>
</dbReference>
<dbReference type="EMBL" id="JALJOQ010000148">
    <property type="protein sequence ID" value="KAK9793717.1"/>
    <property type="molecule type" value="Genomic_DNA"/>
</dbReference>